<reference evidence="1" key="1">
    <citation type="journal article" date="2022" name="Front. Genet.">
        <title>Chromosome-Scale Assembly of the Dendrobium nobile Genome Provides Insights Into the Molecular Mechanism of the Biosynthesis of the Medicinal Active Ingredient of Dendrobium.</title>
        <authorList>
            <person name="Xu Q."/>
            <person name="Niu S.-C."/>
            <person name="Li K.-L."/>
            <person name="Zheng P.-J."/>
            <person name="Zhang X.-J."/>
            <person name="Jia Y."/>
            <person name="Liu Y."/>
            <person name="Niu Y.-X."/>
            <person name="Yu L.-H."/>
            <person name="Chen D.-F."/>
            <person name="Zhang G.-Q."/>
        </authorList>
    </citation>
    <scope>NUCLEOTIDE SEQUENCE</scope>
    <source>
        <tissue evidence="1">Leaf</tissue>
    </source>
</reference>
<sequence>MADPETEYGLTWDDDGYTDIFRSTFFDVNPEIDHTIEEYVDRILFQLTEAMEEHFEGLEWGISKSS</sequence>
<dbReference type="AlphaFoldDB" id="A0A8T3AMZ5"/>
<protein>
    <submittedName>
        <fullName evidence="1">Uncharacterized protein</fullName>
    </submittedName>
</protein>
<gene>
    <name evidence="1" type="ORF">KFK09_020622</name>
</gene>
<organism evidence="1 2">
    <name type="scientific">Dendrobium nobile</name>
    <name type="common">Orchid</name>
    <dbReference type="NCBI Taxonomy" id="94219"/>
    <lineage>
        <taxon>Eukaryota</taxon>
        <taxon>Viridiplantae</taxon>
        <taxon>Streptophyta</taxon>
        <taxon>Embryophyta</taxon>
        <taxon>Tracheophyta</taxon>
        <taxon>Spermatophyta</taxon>
        <taxon>Magnoliopsida</taxon>
        <taxon>Liliopsida</taxon>
        <taxon>Asparagales</taxon>
        <taxon>Orchidaceae</taxon>
        <taxon>Epidendroideae</taxon>
        <taxon>Malaxideae</taxon>
        <taxon>Dendrobiinae</taxon>
        <taxon>Dendrobium</taxon>
    </lineage>
</organism>
<accession>A0A8T3AMZ5</accession>
<dbReference type="SMR" id="A0A8T3AMZ5"/>
<dbReference type="Proteomes" id="UP000829196">
    <property type="component" value="Unassembled WGS sequence"/>
</dbReference>
<keyword evidence="2" id="KW-1185">Reference proteome</keyword>
<name>A0A8T3AMZ5_DENNO</name>
<proteinExistence type="predicted"/>
<dbReference type="EMBL" id="JAGYWB010000015">
    <property type="protein sequence ID" value="KAI0497398.1"/>
    <property type="molecule type" value="Genomic_DNA"/>
</dbReference>
<comment type="caution">
    <text evidence="1">The sequence shown here is derived from an EMBL/GenBank/DDBJ whole genome shotgun (WGS) entry which is preliminary data.</text>
</comment>
<evidence type="ECO:0000313" key="1">
    <source>
        <dbReference type="EMBL" id="KAI0497398.1"/>
    </source>
</evidence>
<evidence type="ECO:0000313" key="2">
    <source>
        <dbReference type="Proteomes" id="UP000829196"/>
    </source>
</evidence>